<comment type="caution">
    <text evidence="2">The sequence shown here is derived from an EMBL/GenBank/DDBJ whole genome shotgun (WGS) entry which is preliminary data.</text>
</comment>
<accession>A0ABN7PEU5</accession>
<evidence type="ECO:0000256" key="1">
    <source>
        <dbReference type="SAM" id="SignalP"/>
    </source>
</evidence>
<dbReference type="EMBL" id="CAJPIN010035825">
    <property type="protein sequence ID" value="CAG2064639.1"/>
    <property type="molecule type" value="Genomic_DNA"/>
</dbReference>
<keyword evidence="3" id="KW-1185">Reference proteome</keyword>
<feature type="chain" id="PRO_5046848570" evidence="1">
    <location>
        <begin position="21"/>
        <end position="70"/>
    </location>
</feature>
<gene>
    <name evidence="2" type="ORF">TPAB3V08_LOCUS11584</name>
</gene>
<dbReference type="Proteomes" id="UP001153148">
    <property type="component" value="Unassembled WGS sequence"/>
</dbReference>
<feature type="signal peptide" evidence="1">
    <location>
        <begin position="1"/>
        <end position="20"/>
    </location>
</feature>
<evidence type="ECO:0000313" key="3">
    <source>
        <dbReference type="Proteomes" id="UP001153148"/>
    </source>
</evidence>
<sequence>MLQFLTLTAFVSVILKQAKTTLSTADWNSNPNFSVIGSLVYCEKYALDQVVTKLGHLVLMDVTAKREGNI</sequence>
<name>A0ABN7PEU5_TIMPD</name>
<organism evidence="2 3">
    <name type="scientific">Timema podura</name>
    <name type="common">Walking stick</name>
    <dbReference type="NCBI Taxonomy" id="61482"/>
    <lineage>
        <taxon>Eukaryota</taxon>
        <taxon>Metazoa</taxon>
        <taxon>Ecdysozoa</taxon>
        <taxon>Arthropoda</taxon>
        <taxon>Hexapoda</taxon>
        <taxon>Insecta</taxon>
        <taxon>Pterygota</taxon>
        <taxon>Neoptera</taxon>
        <taxon>Polyneoptera</taxon>
        <taxon>Phasmatodea</taxon>
        <taxon>Timematodea</taxon>
        <taxon>Timematoidea</taxon>
        <taxon>Timematidae</taxon>
        <taxon>Timema</taxon>
    </lineage>
</organism>
<keyword evidence="1" id="KW-0732">Signal</keyword>
<reference evidence="2" key="1">
    <citation type="submission" date="2021-03" db="EMBL/GenBank/DDBJ databases">
        <authorList>
            <person name="Tran Van P."/>
        </authorList>
    </citation>
    <scope>NUCLEOTIDE SEQUENCE</scope>
</reference>
<protein>
    <submittedName>
        <fullName evidence="2">Uncharacterized protein</fullName>
    </submittedName>
</protein>
<evidence type="ECO:0000313" key="2">
    <source>
        <dbReference type="EMBL" id="CAG2064639.1"/>
    </source>
</evidence>
<proteinExistence type="predicted"/>